<gene>
    <name evidence="2" type="ORF">A3K90_00025</name>
</gene>
<dbReference type="InterPro" id="IPR006094">
    <property type="entry name" value="Oxid_FAD_bind_N"/>
</dbReference>
<evidence type="ECO:0000313" key="3">
    <source>
        <dbReference type="Proteomes" id="UP000076481"/>
    </source>
</evidence>
<accession>A0A165M7K3</accession>
<name>A0A165M7K3_PELLU</name>
<dbReference type="InterPro" id="IPR036318">
    <property type="entry name" value="FAD-bd_PCMH-like_sf"/>
</dbReference>
<comment type="caution">
    <text evidence="2">The sequence shown here is derived from an EMBL/GenBank/DDBJ whole genome shotgun (WGS) entry which is preliminary data.</text>
</comment>
<dbReference type="GO" id="GO:0050660">
    <property type="term" value="F:flavin adenine dinucleotide binding"/>
    <property type="evidence" value="ECO:0007669"/>
    <property type="project" value="InterPro"/>
</dbReference>
<sequence length="181" mass="19439">MLGLKELRQHVRGDLHIGEPLADHTVARRGGPADVLVIPEGKADFCRSILYFQKSDQPFRVVGTGSRLNDGGAGFRGAVILSHRALQGVSVTAGRVIAGAGTLLSDLPLEMALPEALPERHTEGSVGGALSMRCCSFCSELYGQVEWLELFRNGEARRVKPDGFGEGEVILSVAFRLGRKS</sequence>
<proteinExistence type="predicted"/>
<dbReference type="Gene3D" id="3.30.43.10">
    <property type="entry name" value="Uridine Diphospho-n-acetylenolpyruvylglucosamine Reductase, domain 2"/>
    <property type="match status" value="1"/>
</dbReference>
<dbReference type="AlphaFoldDB" id="A0A165M7K3"/>
<dbReference type="Pfam" id="PF01565">
    <property type="entry name" value="FAD_binding_4"/>
    <property type="match status" value="1"/>
</dbReference>
<evidence type="ECO:0000259" key="1">
    <source>
        <dbReference type="Pfam" id="PF01565"/>
    </source>
</evidence>
<dbReference type="RefSeq" id="WP_303680848.1">
    <property type="nucleotide sequence ID" value="NZ_LVWG01000016.1"/>
</dbReference>
<dbReference type="SUPFAM" id="SSF56176">
    <property type="entry name" value="FAD-binding/transporter-associated domain-like"/>
    <property type="match status" value="1"/>
</dbReference>
<reference evidence="2 3" key="1">
    <citation type="submission" date="2016-03" db="EMBL/GenBank/DDBJ databases">
        <title>Speciation and ecological success in dimly lit waters: horizontal gene transfer in a green sulfur bacteria bloom unveiled by metagenomic assembly.</title>
        <authorList>
            <person name="Llorens-Mares T."/>
            <person name="Liu Z."/>
            <person name="Allen L.Z."/>
            <person name="Rusch D.B."/>
            <person name="Craig M.T."/>
            <person name="Dupont C.L."/>
            <person name="Bryant D.A."/>
            <person name="Casamayor E.O."/>
        </authorList>
    </citation>
    <scope>NUCLEOTIDE SEQUENCE [LARGE SCALE GENOMIC DNA]</scope>
    <source>
        <strain evidence="2">CIII</strain>
    </source>
</reference>
<dbReference type="InterPro" id="IPR016167">
    <property type="entry name" value="FAD-bd_PCMH_sub1"/>
</dbReference>
<dbReference type="EMBL" id="LVWG01000016">
    <property type="protein sequence ID" value="KZK74907.1"/>
    <property type="molecule type" value="Genomic_DNA"/>
</dbReference>
<evidence type="ECO:0000313" key="2">
    <source>
        <dbReference type="EMBL" id="KZK74907.1"/>
    </source>
</evidence>
<organism evidence="2 3">
    <name type="scientific">Pelodictyon luteolum</name>
    <dbReference type="NCBI Taxonomy" id="1100"/>
    <lineage>
        <taxon>Bacteria</taxon>
        <taxon>Pseudomonadati</taxon>
        <taxon>Chlorobiota</taxon>
        <taxon>Chlorobiia</taxon>
        <taxon>Chlorobiales</taxon>
        <taxon>Chlorobiaceae</taxon>
        <taxon>Chlorobium/Pelodictyon group</taxon>
        <taxon>Pelodictyon</taxon>
    </lineage>
</organism>
<dbReference type="Proteomes" id="UP000076481">
    <property type="component" value="Unassembled WGS sequence"/>
</dbReference>
<feature type="domain" description="FAD linked oxidase N-terminal" evidence="1">
    <location>
        <begin position="34"/>
        <end position="150"/>
    </location>
</feature>
<protein>
    <recommendedName>
        <fullName evidence="1">FAD linked oxidase N-terminal domain-containing protein</fullName>
    </recommendedName>
</protein>